<dbReference type="InterPro" id="IPR010090">
    <property type="entry name" value="Phage_tape_meas"/>
</dbReference>
<feature type="region of interest" description="Disordered" evidence="2">
    <location>
        <begin position="883"/>
        <end position="973"/>
    </location>
</feature>
<feature type="region of interest" description="Disordered" evidence="2">
    <location>
        <begin position="1088"/>
        <end position="1107"/>
    </location>
</feature>
<proteinExistence type="predicted"/>
<organism evidence="4 5">
    <name type="scientific">Methylobacterium nodulans (strain LMG 21967 / CNCM I-2342 / ORS 2060)</name>
    <dbReference type="NCBI Taxonomy" id="460265"/>
    <lineage>
        <taxon>Bacteria</taxon>
        <taxon>Pseudomonadati</taxon>
        <taxon>Pseudomonadota</taxon>
        <taxon>Alphaproteobacteria</taxon>
        <taxon>Hyphomicrobiales</taxon>
        <taxon>Methylobacteriaceae</taxon>
        <taxon>Methylobacterium</taxon>
    </lineage>
</organism>
<keyword evidence="5" id="KW-1185">Reference proteome</keyword>
<dbReference type="EMBL" id="CP001349">
    <property type="protein sequence ID" value="ACL55610.1"/>
    <property type="molecule type" value="Genomic_DNA"/>
</dbReference>
<dbReference type="Proteomes" id="UP000008207">
    <property type="component" value="Chromosome"/>
</dbReference>
<dbReference type="Pfam" id="PF10145">
    <property type="entry name" value="PhageMin_Tail"/>
    <property type="match status" value="1"/>
</dbReference>
<protein>
    <submittedName>
        <fullName evidence="4">TP901 family phage tail tape measure protein</fullName>
    </submittedName>
</protein>
<feature type="compositionally biased region" description="Low complexity" evidence="2">
    <location>
        <begin position="919"/>
        <end position="948"/>
    </location>
</feature>
<evidence type="ECO:0000313" key="4">
    <source>
        <dbReference type="EMBL" id="ACL55610.1"/>
    </source>
</evidence>
<evidence type="ECO:0000256" key="1">
    <source>
        <dbReference type="SAM" id="Coils"/>
    </source>
</evidence>
<dbReference type="HOGENOM" id="CLU_246717_0_0_5"/>
<dbReference type="RefSeq" id="WP_015927320.1">
    <property type="nucleotide sequence ID" value="NC_011894.1"/>
</dbReference>
<feature type="region of interest" description="Disordered" evidence="2">
    <location>
        <begin position="1421"/>
        <end position="1440"/>
    </location>
</feature>
<feature type="coiled-coil region" evidence="1">
    <location>
        <begin position="799"/>
        <end position="826"/>
    </location>
</feature>
<feature type="region of interest" description="Disordered" evidence="2">
    <location>
        <begin position="1520"/>
        <end position="1543"/>
    </location>
</feature>
<gene>
    <name evidence="4" type="ordered locus">Mnod_0573</name>
</gene>
<feature type="region of interest" description="Disordered" evidence="2">
    <location>
        <begin position="1366"/>
        <end position="1388"/>
    </location>
</feature>
<keyword evidence="1" id="KW-0175">Coiled coil</keyword>
<feature type="compositionally biased region" description="Basic and acidic residues" evidence="2">
    <location>
        <begin position="1533"/>
        <end position="1543"/>
    </location>
</feature>
<name>B8IDN8_METNO</name>
<accession>B8IDN8</accession>
<dbReference type="eggNOG" id="ENOG5033134">
    <property type="taxonomic scope" value="Bacteria"/>
</dbReference>
<feature type="coiled-coil region" evidence="1">
    <location>
        <begin position="47"/>
        <end position="74"/>
    </location>
</feature>
<evidence type="ECO:0000256" key="2">
    <source>
        <dbReference type="SAM" id="MobiDB-lite"/>
    </source>
</evidence>
<evidence type="ECO:0000313" key="5">
    <source>
        <dbReference type="Proteomes" id="UP000008207"/>
    </source>
</evidence>
<feature type="coiled-coil region" evidence="1">
    <location>
        <begin position="98"/>
        <end position="125"/>
    </location>
</feature>
<sequence>MVSKTASLIIRLTDDVSGPAGKAAQALKGLSTAGDGLSRLKNAASGLDQLGAKMRQAKIEVERAGKELAAAEKRVAFFRASRERGSHNYPAFEASGLVAEAEARLKAAKRAHAAAERQMAATRAIFVDQKRTVASLTASLSAASGGLKDLRSAETNVAGAAAQTTGALSRQTGVLSSVAGGARTAARAYRDLAAGMSEAGRKALATVEANRRLVEGMSAPARAAAAAAEAHRKAAMQGRADRAASRREALETIGAGAGLIAAHRGKAIGLQAVQSAASMDYATRYQHVATDVSEEDQRRLLIPQAKRIGQETKFSNEDIVHAQTATMQGLPFKDPALKARVGEALVDQARHYAVIMQSDMTRASEGIRSFLQNTNKDISTPEKSLAEAQRGTNLIVKMAKLGGMSDEDAQQFIKFGFPTGTQAGLSDVTLAALGASGRRAGLRGDELGVFARAMASKLVAPTSKGLDALTAAGIHYNRYTTMPGGLNVDNLEAFSKRRFGKGFTEDQRTRLADLLENSEVVGERDEFTKQVSAIVAEGFGKGKSGKTKAQDVQKIAKMVGDFHKLSVESVDTEGLLRAIFSNPKMTAALLNAFFTDKHGGKAGMIAPKMAQFNQDVEELKKIGEDPLFAERKSKYMTQGLGGSIDNLKGSFETMVLSIGQANEGLIRFAADGLAKGTDLFSNLSQTQQQILSLVGGGAAVAGGVWGTATLMKNLLGFGASAQALTGSAGLLSKSALELSAAAATLGGKGVLPEVAKTAAPVAAGAAGVTAGAIAGAVAAGVGTAALVYAAGGRYQPEEVVRMRDELSELNKRLERQNESVYRQQSQGDDATAEIARRDATLARIKELTAALEKAATAQGTETKGEEGPRAGLKLSEAAREALDARKAGAAVQAPPETVSAPAPSVRPPEVSGVTDAATKAGGEAPKPAEGASQAAPAAAPVMAPTVRAPAPPARPPELGQAPAPLPPARSPEMGLPPDHAAAIQAATSALATYRAELAGIERQLAGLQASGEAAFSPDLSGLEARKAEVEATIRGLEAKLQAIKPASTDMAPPDFAAAIKAAEKAGADAGEGITDGIRAQIPAAGRAGTEAGQNAGQGVAKGIEQEGPKAVDKAKTLWERIKDVFAEGVNIPINFEGGSGAAAITKASYVSLPGGAGADLGRPRSRLGSIAHRGGASAGAPGPAVSPQAEFGPGVDAARLPAGMRNNNPGNIKFTRVGAFGTVIGPSRNTDQGDPQAVFANAEDGMRALVDLARRKWEGGRQTVADLIARRGGWTPGNHQAAANIARGAGVGLHERIDLSDDAVMQRFVRALITQEHGPAGRLYSDELIRKALRPREAPAAQAAAKAPERPAIPGMMPGAERVNPGYGKPLHQGGTGLSRYSDEDLRRMRERQDALDRIKATGEGITPEQAEAARRRIQERYTPRPASPEATPGLTRPAPGVTPSGVPAITPKADPNGLDALGTKADGAKDKLAALSGVSISPQVSTGNLDALIAKANQALAALQRIPGAVASANASIASVSPAGAGGGSTGKVRDALSDNFA</sequence>
<feature type="domain" description="Phage tail tape measure protein" evidence="3">
    <location>
        <begin position="304"/>
        <end position="476"/>
    </location>
</feature>
<feature type="coiled-coil region" evidence="1">
    <location>
        <begin position="983"/>
        <end position="1039"/>
    </location>
</feature>
<dbReference type="KEGG" id="mno:Mnod_0573"/>
<evidence type="ECO:0000259" key="3">
    <source>
        <dbReference type="Pfam" id="PF10145"/>
    </source>
</evidence>
<dbReference type="STRING" id="460265.Mnod_0573"/>
<reference evidence="4 5" key="1">
    <citation type="submission" date="2009-01" db="EMBL/GenBank/DDBJ databases">
        <title>Complete sequence of chromosome of Methylobacterium nodulans ORS 2060.</title>
        <authorList>
            <consortium name="US DOE Joint Genome Institute"/>
            <person name="Lucas S."/>
            <person name="Copeland A."/>
            <person name="Lapidus A."/>
            <person name="Glavina del Rio T."/>
            <person name="Dalin E."/>
            <person name="Tice H."/>
            <person name="Bruce D."/>
            <person name="Goodwin L."/>
            <person name="Pitluck S."/>
            <person name="Sims D."/>
            <person name="Brettin T."/>
            <person name="Detter J.C."/>
            <person name="Han C."/>
            <person name="Larimer F."/>
            <person name="Land M."/>
            <person name="Hauser L."/>
            <person name="Kyrpides N."/>
            <person name="Ivanova N."/>
            <person name="Marx C.J."/>
            <person name="Richardson P."/>
        </authorList>
    </citation>
    <scope>NUCLEOTIDE SEQUENCE [LARGE SCALE GENOMIC DNA]</scope>
    <source>
        <strain evidence="5">LMG 21967 / CNCM I-2342 / ORS 2060</strain>
    </source>
</reference>